<protein>
    <recommendedName>
        <fullName evidence="3">CCHC-type domain-containing protein</fullName>
    </recommendedName>
</protein>
<evidence type="ECO:0000256" key="2">
    <source>
        <dbReference type="SAM" id="Coils"/>
    </source>
</evidence>
<dbReference type="GO" id="GO:0003676">
    <property type="term" value="F:nucleic acid binding"/>
    <property type="evidence" value="ECO:0007669"/>
    <property type="project" value="InterPro"/>
</dbReference>
<dbReference type="PROSITE" id="PS50158">
    <property type="entry name" value="ZF_CCHC"/>
    <property type="match status" value="1"/>
</dbReference>
<dbReference type="Gene3D" id="4.10.60.10">
    <property type="entry name" value="Zinc finger, CCHC-type"/>
    <property type="match status" value="1"/>
</dbReference>
<dbReference type="InterPro" id="IPR036875">
    <property type="entry name" value="Znf_CCHC_sf"/>
</dbReference>
<dbReference type="InterPro" id="IPR001878">
    <property type="entry name" value="Znf_CCHC"/>
</dbReference>
<reference evidence="4" key="1">
    <citation type="submission" date="2022-06" db="EMBL/GenBank/DDBJ databases">
        <authorList>
            <person name="Berger JAMES D."/>
            <person name="Berger JAMES D."/>
        </authorList>
    </citation>
    <scope>NUCLEOTIDE SEQUENCE [LARGE SCALE GENOMIC DNA]</scope>
</reference>
<reference evidence="5" key="2">
    <citation type="submission" date="2023-11" db="UniProtKB">
        <authorList>
            <consortium name="WormBaseParasite"/>
        </authorList>
    </citation>
    <scope>IDENTIFICATION</scope>
</reference>
<proteinExistence type="predicted"/>
<evidence type="ECO:0000256" key="1">
    <source>
        <dbReference type="PROSITE-ProRule" id="PRU00047"/>
    </source>
</evidence>
<dbReference type="SMART" id="SM00343">
    <property type="entry name" value="ZnF_C2HC"/>
    <property type="match status" value="2"/>
</dbReference>
<keyword evidence="2" id="KW-0175">Coiled coil</keyword>
<keyword evidence="1" id="KW-0863">Zinc-finger</keyword>
<organism evidence="4 5">
    <name type="scientific">Trichobilharzia regenti</name>
    <name type="common">Nasal bird schistosome</name>
    <dbReference type="NCBI Taxonomy" id="157069"/>
    <lineage>
        <taxon>Eukaryota</taxon>
        <taxon>Metazoa</taxon>
        <taxon>Spiralia</taxon>
        <taxon>Lophotrochozoa</taxon>
        <taxon>Platyhelminthes</taxon>
        <taxon>Trematoda</taxon>
        <taxon>Digenea</taxon>
        <taxon>Strigeidida</taxon>
        <taxon>Schistosomatoidea</taxon>
        <taxon>Schistosomatidae</taxon>
        <taxon>Trichobilharzia</taxon>
    </lineage>
</organism>
<sequence>MQREIKNIKPCFSCGQLHLRSTCRFRGAKCHKCGKVGHIKTVCRSSNTYVTQNPYSSPNLSSKMESLCLSTFQNTQSHPMETSTTSSATQASTVSKNEVAELQCELSKTREKQNEMREQLIKMEELLHMHRLRLLNAEHTSTRESPAKLFKS</sequence>
<dbReference type="SUPFAM" id="SSF57756">
    <property type="entry name" value="Retrovirus zinc finger-like domains"/>
    <property type="match status" value="1"/>
</dbReference>
<dbReference type="GO" id="GO:0008270">
    <property type="term" value="F:zinc ion binding"/>
    <property type="evidence" value="ECO:0007669"/>
    <property type="project" value="UniProtKB-KW"/>
</dbReference>
<evidence type="ECO:0000259" key="3">
    <source>
        <dbReference type="PROSITE" id="PS50158"/>
    </source>
</evidence>
<dbReference type="AlphaFoldDB" id="A0AA85JSB4"/>
<name>A0AA85JSB4_TRIRE</name>
<evidence type="ECO:0000313" key="5">
    <source>
        <dbReference type="WBParaSite" id="TREG1_54090.1"/>
    </source>
</evidence>
<dbReference type="Proteomes" id="UP000050795">
    <property type="component" value="Unassembled WGS sequence"/>
</dbReference>
<accession>A0AA85JSB4</accession>
<evidence type="ECO:0000313" key="4">
    <source>
        <dbReference type="Proteomes" id="UP000050795"/>
    </source>
</evidence>
<dbReference type="WBParaSite" id="TREG1_54090.1">
    <property type="protein sequence ID" value="TREG1_54090.1"/>
    <property type="gene ID" value="TREG1_54090"/>
</dbReference>
<keyword evidence="1" id="KW-0862">Zinc</keyword>
<feature type="coiled-coil region" evidence="2">
    <location>
        <begin position="99"/>
        <end position="126"/>
    </location>
</feature>
<keyword evidence="1" id="KW-0479">Metal-binding</keyword>
<feature type="domain" description="CCHC-type" evidence="3">
    <location>
        <begin position="29"/>
        <end position="45"/>
    </location>
</feature>
<dbReference type="Pfam" id="PF00098">
    <property type="entry name" value="zf-CCHC"/>
    <property type="match status" value="1"/>
</dbReference>
<keyword evidence="4" id="KW-1185">Reference proteome</keyword>